<dbReference type="Proteomes" id="UP000823405">
    <property type="component" value="Unassembled WGS sequence"/>
</dbReference>
<comment type="caution">
    <text evidence="1">The sequence shown here is derived from an EMBL/GenBank/DDBJ whole genome shotgun (WGS) entry which is preliminary data.</text>
</comment>
<keyword evidence="2" id="KW-1185">Reference proteome</keyword>
<dbReference type="OrthoDB" id="2394716at2759"/>
<evidence type="ECO:0000313" key="1">
    <source>
        <dbReference type="EMBL" id="KAG0321490.1"/>
    </source>
</evidence>
<gene>
    <name evidence="1" type="ORF">BGZ97_011135</name>
</gene>
<dbReference type="EMBL" id="JAAAIN010000061">
    <property type="protein sequence ID" value="KAG0321490.1"/>
    <property type="molecule type" value="Genomic_DNA"/>
</dbReference>
<evidence type="ECO:0000313" key="2">
    <source>
        <dbReference type="Proteomes" id="UP000823405"/>
    </source>
</evidence>
<reference evidence="1" key="1">
    <citation type="journal article" date="2020" name="Fungal Divers.">
        <title>Resolving the Mortierellaceae phylogeny through synthesis of multi-gene phylogenetics and phylogenomics.</title>
        <authorList>
            <person name="Vandepol N."/>
            <person name="Liber J."/>
            <person name="Desiro A."/>
            <person name="Na H."/>
            <person name="Kennedy M."/>
            <person name="Barry K."/>
            <person name="Grigoriev I.V."/>
            <person name="Miller A.N."/>
            <person name="O'Donnell K."/>
            <person name="Stajich J.E."/>
            <person name="Bonito G."/>
        </authorList>
    </citation>
    <scope>NUCLEOTIDE SEQUENCE</scope>
    <source>
        <strain evidence="1">NVP60</strain>
    </source>
</reference>
<accession>A0A9P6UVU3</accession>
<proteinExistence type="predicted"/>
<protein>
    <submittedName>
        <fullName evidence="1">Uncharacterized protein</fullName>
    </submittedName>
</protein>
<organism evidence="1 2">
    <name type="scientific">Linnemannia gamsii</name>
    <dbReference type="NCBI Taxonomy" id="64522"/>
    <lineage>
        <taxon>Eukaryota</taxon>
        <taxon>Fungi</taxon>
        <taxon>Fungi incertae sedis</taxon>
        <taxon>Mucoromycota</taxon>
        <taxon>Mortierellomycotina</taxon>
        <taxon>Mortierellomycetes</taxon>
        <taxon>Mortierellales</taxon>
        <taxon>Mortierellaceae</taxon>
        <taxon>Linnemannia</taxon>
    </lineage>
</organism>
<dbReference type="AlphaFoldDB" id="A0A9P6UVU3"/>
<sequence>MLIKLAIITDRAALPVADDGVLKIEDEESFDVNPFYTAETDLGKTIEQFAISDKWEPAQDDNDPRFRLFAEPPGTTRRPWLPEFMDYAHKRRSYYKKSISEGRWLRAQSSASRYR</sequence>
<name>A0A9P6UVU3_9FUNG</name>